<name>A0A392S5N8_9FABA</name>
<organism evidence="1 2">
    <name type="scientific">Trifolium medium</name>
    <dbReference type="NCBI Taxonomy" id="97028"/>
    <lineage>
        <taxon>Eukaryota</taxon>
        <taxon>Viridiplantae</taxon>
        <taxon>Streptophyta</taxon>
        <taxon>Embryophyta</taxon>
        <taxon>Tracheophyta</taxon>
        <taxon>Spermatophyta</taxon>
        <taxon>Magnoliopsida</taxon>
        <taxon>eudicotyledons</taxon>
        <taxon>Gunneridae</taxon>
        <taxon>Pentapetalae</taxon>
        <taxon>rosids</taxon>
        <taxon>fabids</taxon>
        <taxon>Fabales</taxon>
        <taxon>Fabaceae</taxon>
        <taxon>Papilionoideae</taxon>
        <taxon>50 kb inversion clade</taxon>
        <taxon>NPAAA clade</taxon>
        <taxon>Hologalegina</taxon>
        <taxon>IRL clade</taxon>
        <taxon>Trifolieae</taxon>
        <taxon>Trifolium</taxon>
    </lineage>
</organism>
<sequence>MLLSAVNCWLKCMLLDPYNQTDHPD</sequence>
<reference evidence="1 2" key="1">
    <citation type="journal article" date="2018" name="Front. Plant Sci.">
        <title>Red Clover (Trifolium pratense) and Zigzag Clover (T. medium) - A Picture of Genomic Similarities and Differences.</title>
        <authorList>
            <person name="Dluhosova J."/>
            <person name="Istvanek J."/>
            <person name="Nedelnik J."/>
            <person name="Repkova J."/>
        </authorList>
    </citation>
    <scope>NUCLEOTIDE SEQUENCE [LARGE SCALE GENOMIC DNA]</scope>
    <source>
        <strain evidence="2">cv. 10/8</strain>
        <tissue evidence="1">Leaf</tissue>
    </source>
</reference>
<feature type="non-terminal residue" evidence="1">
    <location>
        <position position="25"/>
    </location>
</feature>
<evidence type="ECO:0000313" key="2">
    <source>
        <dbReference type="Proteomes" id="UP000265520"/>
    </source>
</evidence>
<keyword evidence="2" id="KW-1185">Reference proteome</keyword>
<keyword evidence="1" id="KW-0808">Transferase</keyword>
<proteinExistence type="predicted"/>
<evidence type="ECO:0000313" key="1">
    <source>
        <dbReference type="EMBL" id="MCI43196.1"/>
    </source>
</evidence>
<protein>
    <submittedName>
        <fullName evidence="1">Phosphatidylcholine-sterol acyltransferase</fullName>
    </submittedName>
</protein>
<dbReference type="EMBL" id="LXQA010314109">
    <property type="protein sequence ID" value="MCI43196.1"/>
    <property type="molecule type" value="Genomic_DNA"/>
</dbReference>
<dbReference type="GO" id="GO:0016746">
    <property type="term" value="F:acyltransferase activity"/>
    <property type="evidence" value="ECO:0007669"/>
    <property type="project" value="UniProtKB-KW"/>
</dbReference>
<keyword evidence="1" id="KW-0012">Acyltransferase</keyword>
<comment type="caution">
    <text evidence="1">The sequence shown here is derived from an EMBL/GenBank/DDBJ whole genome shotgun (WGS) entry which is preliminary data.</text>
</comment>
<accession>A0A392S5N8</accession>
<dbReference type="AlphaFoldDB" id="A0A392S5N8"/>
<dbReference type="Proteomes" id="UP000265520">
    <property type="component" value="Unassembled WGS sequence"/>
</dbReference>